<protein>
    <recommendedName>
        <fullName evidence="6">FAD-binding domain-containing protein</fullName>
    </recommendedName>
</protein>
<dbReference type="SUPFAM" id="SSF51905">
    <property type="entry name" value="FAD/NAD(P)-binding domain"/>
    <property type="match status" value="1"/>
</dbReference>
<accession>A0A921Q5T8</accession>
<evidence type="ECO:0000256" key="2">
    <source>
        <dbReference type="ARBA" id="ARBA00023033"/>
    </source>
</evidence>
<dbReference type="PANTHER" id="PTHR45934:SF2">
    <property type="entry name" value="MONOOXYGENASE 1"/>
    <property type="match status" value="1"/>
</dbReference>
<keyword evidence="5" id="KW-1133">Transmembrane helix</keyword>
<dbReference type="InterPro" id="IPR044560">
    <property type="entry name" value="MOase"/>
</dbReference>
<sequence>MEEEVHGFVIVGGGICGLATALALHRKGISSLVLEKSSETLRTDGVAIGVHANGWRALDQLGLATELRETANIITGSQETFFFLWKDNLRFFPHTITIIEPGEKRGQIRHCWHQGREGGSRCGAQHGHRRGHHGDQRETSKRGRRRRWRGRRGCVGPTCRQHKKFIIPQIVIWSSYPKSYPQLRARLAPHSVSVWTCDPNIN</sequence>
<dbReference type="GO" id="GO:0071949">
    <property type="term" value="F:FAD binding"/>
    <property type="evidence" value="ECO:0007669"/>
    <property type="project" value="InterPro"/>
</dbReference>
<comment type="caution">
    <text evidence="7">The sequence shown here is derived from an EMBL/GenBank/DDBJ whole genome shotgun (WGS) entry which is preliminary data.</text>
</comment>
<evidence type="ECO:0000256" key="4">
    <source>
        <dbReference type="SAM" id="MobiDB-lite"/>
    </source>
</evidence>
<dbReference type="InterPro" id="IPR002938">
    <property type="entry name" value="FAD-bd"/>
</dbReference>
<feature type="region of interest" description="Disordered" evidence="4">
    <location>
        <begin position="119"/>
        <end position="153"/>
    </location>
</feature>
<comment type="similarity">
    <text evidence="3">Belongs to the 3-hydroxybenzoate 6-hydroxylase family.</text>
</comment>
<evidence type="ECO:0000256" key="3">
    <source>
        <dbReference type="ARBA" id="ARBA00024018"/>
    </source>
</evidence>
<evidence type="ECO:0000256" key="5">
    <source>
        <dbReference type="SAM" id="Phobius"/>
    </source>
</evidence>
<keyword evidence="2" id="KW-0503">Monooxygenase</keyword>
<feature type="domain" description="FAD-binding" evidence="6">
    <location>
        <begin position="9"/>
        <end position="80"/>
    </location>
</feature>
<evidence type="ECO:0000256" key="1">
    <source>
        <dbReference type="ARBA" id="ARBA00023002"/>
    </source>
</evidence>
<organism evidence="7 8">
    <name type="scientific">Sorghum bicolor</name>
    <name type="common">Sorghum</name>
    <name type="synonym">Sorghum vulgare</name>
    <dbReference type="NCBI Taxonomy" id="4558"/>
    <lineage>
        <taxon>Eukaryota</taxon>
        <taxon>Viridiplantae</taxon>
        <taxon>Streptophyta</taxon>
        <taxon>Embryophyta</taxon>
        <taxon>Tracheophyta</taxon>
        <taxon>Spermatophyta</taxon>
        <taxon>Magnoliopsida</taxon>
        <taxon>Liliopsida</taxon>
        <taxon>Poales</taxon>
        <taxon>Poaceae</taxon>
        <taxon>PACMAD clade</taxon>
        <taxon>Panicoideae</taxon>
        <taxon>Andropogonodae</taxon>
        <taxon>Andropogoneae</taxon>
        <taxon>Sorghinae</taxon>
        <taxon>Sorghum</taxon>
    </lineage>
</organism>
<dbReference type="Gene3D" id="3.50.50.60">
    <property type="entry name" value="FAD/NAD(P)-binding domain"/>
    <property type="match status" value="1"/>
</dbReference>
<gene>
    <name evidence="7" type="ORF">BDA96_10G212800</name>
</gene>
<evidence type="ECO:0000313" key="7">
    <source>
        <dbReference type="EMBL" id="KAG0514665.1"/>
    </source>
</evidence>
<dbReference type="Proteomes" id="UP000807115">
    <property type="component" value="Chromosome 10"/>
</dbReference>
<evidence type="ECO:0000259" key="6">
    <source>
        <dbReference type="Pfam" id="PF01494"/>
    </source>
</evidence>
<dbReference type="EMBL" id="CM027689">
    <property type="protein sequence ID" value="KAG0514665.1"/>
    <property type="molecule type" value="Genomic_DNA"/>
</dbReference>
<keyword evidence="5" id="KW-0812">Transmembrane</keyword>
<proteinExistence type="inferred from homology"/>
<reference evidence="7" key="1">
    <citation type="journal article" date="2019" name="BMC Genomics">
        <title>A new reference genome for Sorghum bicolor reveals high levels of sequence similarity between sweet and grain genotypes: implications for the genetics of sugar metabolism.</title>
        <authorList>
            <person name="Cooper E.A."/>
            <person name="Brenton Z.W."/>
            <person name="Flinn B.S."/>
            <person name="Jenkins J."/>
            <person name="Shu S."/>
            <person name="Flowers D."/>
            <person name="Luo F."/>
            <person name="Wang Y."/>
            <person name="Xia P."/>
            <person name="Barry K."/>
            <person name="Daum C."/>
            <person name="Lipzen A."/>
            <person name="Yoshinaga Y."/>
            <person name="Schmutz J."/>
            <person name="Saski C."/>
            <person name="Vermerris W."/>
            <person name="Kresovich S."/>
        </authorList>
    </citation>
    <scope>NUCLEOTIDE SEQUENCE</scope>
</reference>
<dbReference type="Pfam" id="PF01494">
    <property type="entry name" value="FAD_binding_3"/>
    <property type="match status" value="1"/>
</dbReference>
<dbReference type="AlphaFoldDB" id="A0A921Q5T8"/>
<feature type="compositionally biased region" description="Basic residues" evidence="4">
    <location>
        <begin position="142"/>
        <end position="152"/>
    </location>
</feature>
<reference evidence="7" key="2">
    <citation type="submission" date="2020-10" db="EMBL/GenBank/DDBJ databases">
        <authorList>
            <person name="Cooper E.A."/>
            <person name="Brenton Z.W."/>
            <person name="Flinn B.S."/>
            <person name="Jenkins J."/>
            <person name="Shu S."/>
            <person name="Flowers D."/>
            <person name="Luo F."/>
            <person name="Wang Y."/>
            <person name="Xia P."/>
            <person name="Barry K."/>
            <person name="Daum C."/>
            <person name="Lipzen A."/>
            <person name="Yoshinaga Y."/>
            <person name="Schmutz J."/>
            <person name="Saski C."/>
            <person name="Vermerris W."/>
            <person name="Kresovich S."/>
        </authorList>
    </citation>
    <scope>NUCLEOTIDE SEQUENCE</scope>
</reference>
<keyword evidence="1" id="KW-0560">Oxidoreductase</keyword>
<feature type="transmembrane region" description="Helical" evidence="5">
    <location>
        <begin position="6"/>
        <end position="24"/>
    </location>
</feature>
<dbReference type="PANTHER" id="PTHR45934">
    <property type="entry name" value="FAD/NAD(P)-BINDING OXIDOREDUCTASE FAMILY PROTEIN"/>
    <property type="match status" value="1"/>
</dbReference>
<dbReference type="InterPro" id="IPR036188">
    <property type="entry name" value="FAD/NAD-bd_sf"/>
</dbReference>
<name>A0A921Q5T8_SORBI</name>
<dbReference type="GO" id="GO:0004497">
    <property type="term" value="F:monooxygenase activity"/>
    <property type="evidence" value="ECO:0007669"/>
    <property type="project" value="UniProtKB-KW"/>
</dbReference>
<keyword evidence="5" id="KW-0472">Membrane</keyword>
<evidence type="ECO:0000313" key="8">
    <source>
        <dbReference type="Proteomes" id="UP000807115"/>
    </source>
</evidence>